<dbReference type="GO" id="GO:0016705">
    <property type="term" value="F:oxidoreductase activity, acting on paired donors, with incorporation or reduction of molecular oxygen"/>
    <property type="evidence" value="ECO:0007669"/>
    <property type="project" value="UniProtKB-ARBA"/>
</dbReference>
<keyword evidence="4" id="KW-0288">FMN</keyword>
<dbReference type="AlphaFoldDB" id="N0B543"/>
<evidence type="ECO:0000256" key="1">
    <source>
        <dbReference type="ARBA" id="ARBA00011823"/>
    </source>
</evidence>
<evidence type="ECO:0000256" key="2">
    <source>
        <dbReference type="ARBA" id="ARBA00022573"/>
    </source>
</evidence>
<evidence type="ECO:0000256" key="6">
    <source>
        <dbReference type="ARBA" id="ARBA00022857"/>
    </source>
</evidence>
<keyword evidence="8" id="KW-0520">NAD</keyword>
<dbReference type="GO" id="GO:0000166">
    <property type="term" value="F:nucleotide binding"/>
    <property type="evidence" value="ECO:0007669"/>
    <property type="project" value="UniProtKB-KW"/>
</dbReference>
<keyword evidence="3" id="KW-0285">Flavoprotein</keyword>
<dbReference type="NCBIfam" id="TIGR02476">
    <property type="entry name" value="BluB"/>
    <property type="match status" value="1"/>
</dbReference>
<dbReference type="PANTHER" id="PTHR23026">
    <property type="entry name" value="NADPH NITROREDUCTASE"/>
    <property type="match status" value="1"/>
</dbReference>
<dbReference type="Pfam" id="PF00881">
    <property type="entry name" value="Nitroreductase"/>
    <property type="match status" value="1"/>
</dbReference>
<comment type="similarity">
    <text evidence="10">Belongs to the BluB family.</text>
</comment>
<dbReference type="InterPro" id="IPR029479">
    <property type="entry name" value="Nitroreductase"/>
</dbReference>
<keyword evidence="5" id="KW-0547">Nucleotide-binding</keyword>
<keyword evidence="7" id="KW-0560">Oxidoreductase</keyword>
<dbReference type="KEGG" id="hdt:HYPDE_34838"/>
<keyword evidence="2" id="KW-0169">Cobalamin biosynthesis</keyword>
<dbReference type="GO" id="GO:0102919">
    <property type="term" value="F:5,6-dimethylbenzimidazole synthase activity"/>
    <property type="evidence" value="ECO:0007669"/>
    <property type="project" value="UniProtKB-EC"/>
</dbReference>
<dbReference type="eggNOG" id="COG0778">
    <property type="taxonomic scope" value="Bacteria"/>
</dbReference>
<reference evidence="14 15" key="1">
    <citation type="journal article" date="2013" name="Genome Announc.">
        <title>Genome sequences for three denitrifying bacterial strains isolated from a uranium- and nitrate-contaminated subsurface environment.</title>
        <authorList>
            <person name="Venkatramanan R."/>
            <person name="Prakash O."/>
            <person name="Woyke T."/>
            <person name="Chain P."/>
            <person name="Goodwin L.A."/>
            <person name="Watson D."/>
            <person name="Brooks S."/>
            <person name="Kostka J.E."/>
            <person name="Green S.J."/>
        </authorList>
    </citation>
    <scope>NUCLEOTIDE SEQUENCE [LARGE SCALE GENOMIC DNA]</scope>
    <source>
        <strain evidence="14 15">1NES1</strain>
    </source>
</reference>
<evidence type="ECO:0000256" key="10">
    <source>
        <dbReference type="ARBA" id="ARBA00061097"/>
    </source>
</evidence>
<organism evidence="14 15">
    <name type="scientific">Hyphomicrobium denitrificans 1NES1</name>
    <dbReference type="NCBI Taxonomy" id="670307"/>
    <lineage>
        <taxon>Bacteria</taxon>
        <taxon>Pseudomonadati</taxon>
        <taxon>Pseudomonadota</taxon>
        <taxon>Alphaproteobacteria</taxon>
        <taxon>Hyphomicrobiales</taxon>
        <taxon>Hyphomicrobiaceae</taxon>
        <taxon>Hyphomicrobium</taxon>
    </lineage>
</organism>
<dbReference type="EC" id="1.13.11.79" evidence="11"/>
<keyword evidence="6" id="KW-0521">NADP</keyword>
<evidence type="ECO:0000256" key="4">
    <source>
        <dbReference type="ARBA" id="ARBA00022643"/>
    </source>
</evidence>
<evidence type="ECO:0000256" key="7">
    <source>
        <dbReference type="ARBA" id="ARBA00023002"/>
    </source>
</evidence>
<protein>
    <recommendedName>
        <fullName evidence="12">5,6-dimethylbenzimidazole synthase</fullName>
        <ecNumber evidence="11">1.13.11.79</ecNumber>
    </recommendedName>
</protein>
<dbReference type="InterPro" id="IPR012825">
    <property type="entry name" value="BluB"/>
</dbReference>
<evidence type="ECO:0000256" key="12">
    <source>
        <dbReference type="ARBA" id="ARBA00068702"/>
    </source>
</evidence>
<feature type="domain" description="Nitroreductase" evidence="13">
    <location>
        <begin position="34"/>
        <end position="198"/>
    </location>
</feature>
<proteinExistence type="inferred from homology"/>
<dbReference type="Gene3D" id="3.40.109.10">
    <property type="entry name" value="NADH Oxidase"/>
    <property type="match status" value="1"/>
</dbReference>
<dbReference type="Proteomes" id="UP000005952">
    <property type="component" value="Chromosome"/>
</dbReference>
<evidence type="ECO:0000256" key="3">
    <source>
        <dbReference type="ARBA" id="ARBA00022630"/>
    </source>
</evidence>
<evidence type="ECO:0000313" key="14">
    <source>
        <dbReference type="EMBL" id="AGK58639.1"/>
    </source>
</evidence>
<dbReference type="SUPFAM" id="SSF55469">
    <property type="entry name" value="FMN-dependent nitroreductase-like"/>
    <property type="match status" value="1"/>
</dbReference>
<evidence type="ECO:0000313" key="15">
    <source>
        <dbReference type="Proteomes" id="UP000005952"/>
    </source>
</evidence>
<comment type="catalytic activity">
    <reaction evidence="9">
        <text>FMNH2 + O2 = dialurate + 5,6-dimethylbenzimidazole + D-erythrose 4-phosphate + H(+)</text>
        <dbReference type="Rhea" id="RHEA:27345"/>
        <dbReference type="ChEBI" id="CHEBI:15378"/>
        <dbReference type="ChEBI" id="CHEBI:15379"/>
        <dbReference type="ChEBI" id="CHEBI:15890"/>
        <dbReference type="ChEBI" id="CHEBI:16897"/>
        <dbReference type="ChEBI" id="CHEBI:57618"/>
        <dbReference type="ChEBI" id="CHEBI:140629"/>
        <dbReference type="EC" id="1.13.11.79"/>
    </reaction>
</comment>
<dbReference type="CDD" id="cd02145">
    <property type="entry name" value="BluB"/>
    <property type="match status" value="1"/>
</dbReference>
<evidence type="ECO:0000256" key="5">
    <source>
        <dbReference type="ARBA" id="ARBA00022741"/>
    </source>
</evidence>
<dbReference type="GO" id="GO:0009236">
    <property type="term" value="P:cobalamin biosynthetic process"/>
    <property type="evidence" value="ECO:0007669"/>
    <property type="project" value="UniProtKB-KW"/>
</dbReference>
<dbReference type="InterPro" id="IPR050627">
    <property type="entry name" value="Nitroreductase/BluB"/>
</dbReference>
<evidence type="ECO:0000259" key="13">
    <source>
        <dbReference type="Pfam" id="PF00881"/>
    </source>
</evidence>
<evidence type="ECO:0000256" key="11">
    <source>
        <dbReference type="ARBA" id="ARBA00066311"/>
    </source>
</evidence>
<dbReference type="FunFam" id="3.40.109.10:FF:000013">
    <property type="entry name" value="5,6-dimethylbenzimidazole synthase"/>
    <property type="match status" value="1"/>
</dbReference>
<dbReference type="EMBL" id="CP005587">
    <property type="protein sequence ID" value="AGK58639.1"/>
    <property type="molecule type" value="Genomic_DNA"/>
</dbReference>
<name>N0B543_9HYPH</name>
<comment type="subunit">
    <text evidence="1">Homooctamer.</text>
</comment>
<gene>
    <name evidence="14" type="ORF">HYPDE_34838</name>
</gene>
<dbReference type="HOGENOM" id="CLU_070764_3_1_5"/>
<keyword evidence="15" id="KW-1185">Reference proteome</keyword>
<evidence type="ECO:0000256" key="8">
    <source>
        <dbReference type="ARBA" id="ARBA00023027"/>
    </source>
</evidence>
<evidence type="ECO:0000256" key="9">
    <source>
        <dbReference type="ARBA" id="ARBA00051314"/>
    </source>
</evidence>
<dbReference type="STRING" id="670307.HYPDE_34838"/>
<dbReference type="PANTHER" id="PTHR23026:SF90">
    <property type="entry name" value="IODOTYROSINE DEIODINASE 1"/>
    <property type="match status" value="1"/>
</dbReference>
<dbReference type="InterPro" id="IPR000415">
    <property type="entry name" value="Nitroreductase-like"/>
</dbReference>
<sequence length="262" mass="28979">MNKGTTMSIEAATQDIHAFAQKARDAIYRTIFLRRDVRGQFLPKPVSDAVLSRIITAAHYAPSVGFMQPWNFLVVRSADVKRRVHSAFVRAHTEAAEMFEGEKRATYKTLKLEGILESPVGICITCDRSRTGPVVIGRTHMKTMDLYSSVCAVQNLWLAARAEGLGVGWVSIFQQAALQQALGIPKGITPIAYLCVGYVSHFYAKPELESAGWLPRMPIEDLVYFEQWGCRDDEALLVRQLIRDQAAAQAAADVAPLEPATA</sequence>
<accession>N0B543</accession>